<protein>
    <submittedName>
        <fullName evidence="2">DUF4097 domain-containing protein</fullName>
    </submittedName>
</protein>
<name>A0A5B8U7Q9_9ACTN</name>
<dbReference type="Pfam" id="PF13349">
    <property type="entry name" value="DUF4097"/>
    <property type="match status" value="1"/>
</dbReference>
<accession>A0A5B8U7Q9</accession>
<dbReference type="KEGG" id="bsol:FSW04_16305"/>
<feature type="domain" description="DUF4097" evidence="1">
    <location>
        <begin position="117"/>
        <end position="229"/>
    </location>
</feature>
<organism evidence="2 3">
    <name type="scientific">Baekduia soli</name>
    <dbReference type="NCBI Taxonomy" id="496014"/>
    <lineage>
        <taxon>Bacteria</taxon>
        <taxon>Bacillati</taxon>
        <taxon>Actinomycetota</taxon>
        <taxon>Thermoleophilia</taxon>
        <taxon>Solirubrobacterales</taxon>
        <taxon>Baekduiaceae</taxon>
        <taxon>Baekduia</taxon>
    </lineage>
</organism>
<keyword evidence="3" id="KW-1185">Reference proteome</keyword>
<evidence type="ECO:0000313" key="2">
    <source>
        <dbReference type="EMBL" id="QEC48981.1"/>
    </source>
</evidence>
<dbReference type="InterPro" id="IPR025164">
    <property type="entry name" value="Toastrack_DUF4097"/>
</dbReference>
<gene>
    <name evidence="2" type="ORF">FSW04_16305</name>
</gene>
<dbReference type="OrthoDB" id="4331847at2"/>
<dbReference type="RefSeq" id="WP_146921124.1">
    <property type="nucleotide sequence ID" value="NZ_CP042430.1"/>
</dbReference>
<dbReference type="Proteomes" id="UP000321805">
    <property type="component" value="Chromosome"/>
</dbReference>
<dbReference type="AlphaFoldDB" id="A0A5B8U7Q9"/>
<proteinExistence type="predicted"/>
<dbReference type="EMBL" id="CP042430">
    <property type="protein sequence ID" value="QEC48981.1"/>
    <property type="molecule type" value="Genomic_DNA"/>
</dbReference>
<evidence type="ECO:0000313" key="3">
    <source>
        <dbReference type="Proteomes" id="UP000321805"/>
    </source>
</evidence>
<evidence type="ECO:0000259" key="1">
    <source>
        <dbReference type="Pfam" id="PF13349"/>
    </source>
</evidence>
<sequence length="232" mass="24610">MSTARIVLLAALGLLVLSGSVFALSEALRRDRRSRDAIAQPVHRIVVRADAGDVDIRAGLTGGVVIARHDTWLLDRPTVRESVAGGTLTVDTRCGGLRSLLRCRTDLVIDAPPEVDVTVRTDTGDVDLRGLSGKADVQTGSGDIRTHRLNPVTVRAMTDAGNVSLDLFGEPTRTEARSDAGNVRVTVPYGPYRVDATTDAGNVKVEGVIRDDLAPQAIEALTAAGDITVRAR</sequence>
<reference evidence="2 3" key="1">
    <citation type="journal article" date="2018" name="J. Microbiol.">
        <title>Baekduia soli gen. nov., sp. nov., a novel bacterium isolated from the soil of Baekdu Mountain and proposal of a novel family name, Baekduiaceae fam. nov.</title>
        <authorList>
            <person name="An D.S."/>
            <person name="Siddiqi M.Z."/>
            <person name="Kim K.H."/>
            <person name="Yu H.S."/>
            <person name="Im W.T."/>
        </authorList>
    </citation>
    <scope>NUCLEOTIDE SEQUENCE [LARGE SCALE GENOMIC DNA]</scope>
    <source>
        <strain evidence="2 3">BR7-21</strain>
    </source>
</reference>